<feature type="region of interest" description="Disordered" evidence="3">
    <location>
        <begin position="156"/>
        <end position="212"/>
    </location>
</feature>
<accession>A0A0D2M856</accession>
<evidence type="ECO:0000259" key="4">
    <source>
        <dbReference type="PROSITE" id="PS50002"/>
    </source>
</evidence>
<dbReference type="SUPFAM" id="SSF50044">
    <property type="entry name" value="SH3-domain"/>
    <property type="match status" value="1"/>
</dbReference>
<organism evidence="5 6">
    <name type="scientific">Hypholoma sublateritium (strain FD-334 SS-4)</name>
    <dbReference type="NCBI Taxonomy" id="945553"/>
    <lineage>
        <taxon>Eukaryota</taxon>
        <taxon>Fungi</taxon>
        <taxon>Dikarya</taxon>
        <taxon>Basidiomycota</taxon>
        <taxon>Agaricomycotina</taxon>
        <taxon>Agaricomycetes</taxon>
        <taxon>Agaricomycetidae</taxon>
        <taxon>Agaricales</taxon>
        <taxon>Agaricineae</taxon>
        <taxon>Strophariaceae</taxon>
        <taxon>Hypholoma</taxon>
    </lineage>
</organism>
<feature type="compositionally biased region" description="Polar residues" evidence="3">
    <location>
        <begin position="44"/>
        <end position="62"/>
    </location>
</feature>
<keyword evidence="1 2" id="KW-0728">SH3 domain</keyword>
<dbReference type="STRING" id="945553.A0A0D2M856"/>
<dbReference type="GO" id="GO:0033565">
    <property type="term" value="C:ESCRT-0 complex"/>
    <property type="evidence" value="ECO:0007669"/>
    <property type="project" value="TreeGrafter"/>
</dbReference>
<dbReference type="InterPro" id="IPR036028">
    <property type="entry name" value="SH3-like_dom_sf"/>
</dbReference>
<dbReference type="Proteomes" id="UP000054270">
    <property type="component" value="Unassembled WGS sequence"/>
</dbReference>
<dbReference type="PRINTS" id="PR00452">
    <property type="entry name" value="SH3DOMAIN"/>
</dbReference>
<dbReference type="PANTHER" id="PTHR45929">
    <property type="entry name" value="JAK PATHWAY SIGNAL TRANSDUCTION ADAPTOR MOLECULE"/>
    <property type="match status" value="1"/>
</dbReference>
<dbReference type="PROSITE" id="PS50002">
    <property type="entry name" value="SH3"/>
    <property type="match status" value="1"/>
</dbReference>
<evidence type="ECO:0000256" key="3">
    <source>
        <dbReference type="SAM" id="MobiDB-lite"/>
    </source>
</evidence>
<dbReference type="OMA" id="EWWKGRN"/>
<feature type="compositionally biased region" description="Low complexity" evidence="3">
    <location>
        <begin position="72"/>
        <end position="85"/>
    </location>
</feature>
<gene>
    <name evidence="5" type="ORF">HYPSUDRAFT_44247</name>
</gene>
<reference evidence="6" key="1">
    <citation type="submission" date="2014-04" db="EMBL/GenBank/DDBJ databases">
        <title>Evolutionary Origins and Diversification of the Mycorrhizal Mutualists.</title>
        <authorList>
            <consortium name="DOE Joint Genome Institute"/>
            <consortium name="Mycorrhizal Genomics Consortium"/>
            <person name="Kohler A."/>
            <person name="Kuo A."/>
            <person name="Nagy L.G."/>
            <person name="Floudas D."/>
            <person name="Copeland A."/>
            <person name="Barry K.W."/>
            <person name="Cichocki N."/>
            <person name="Veneault-Fourrey C."/>
            <person name="LaButti K."/>
            <person name="Lindquist E.A."/>
            <person name="Lipzen A."/>
            <person name="Lundell T."/>
            <person name="Morin E."/>
            <person name="Murat C."/>
            <person name="Riley R."/>
            <person name="Ohm R."/>
            <person name="Sun H."/>
            <person name="Tunlid A."/>
            <person name="Henrissat B."/>
            <person name="Grigoriev I.V."/>
            <person name="Hibbett D.S."/>
            <person name="Martin F."/>
        </authorList>
    </citation>
    <scope>NUCLEOTIDE SEQUENCE [LARGE SCALE GENOMIC DNA]</scope>
    <source>
        <strain evidence="6">FD-334 SS-4</strain>
    </source>
</reference>
<dbReference type="InterPro" id="IPR001452">
    <property type="entry name" value="SH3_domain"/>
</dbReference>
<name>A0A0D2M856_HYPSF</name>
<dbReference type="Pfam" id="PF00018">
    <property type="entry name" value="SH3_1"/>
    <property type="match status" value="1"/>
</dbReference>
<dbReference type="SMART" id="SM00326">
    <property type="entry name" value="SH3"/>
    <property type="match status" value="1"/>
</dbReference>
<dbReference type="EMBL" id="KN817577">
    <property type="protein sequence ID" value="KJA19488.1"/>
    <property type="molecule type" value="Genomic_DNA"/>
</dbReference>
<feature type="region of interest" description="Disordered" evidence="3">
    <location>
        <begin position="44"/>
        <end position="90"/>
    </location>
</feature>
<dbReference type="GO" id="GO:0043328">
    <property type="term" value="P:protein transport to vacuole involved in ubiquitin-dependent protein catabolic process via the multivesicular body sorting pathway"/>
    <property type="evidence" value="ECO:0007669"/>
    <property type="project" value="TreeGrafter"/>
</dbReference>
<keyword evidence="6" id="KW-1185">Reference proteome</keyword>
<evidence type="ECO:0000256" key="1">
    <source>
        <dbReference type="ARBA" id="ARBA00022443"/>
    </source>
</evidence>
<protein>
    <recommendedName>
        <fullName evidence="4">SH3 domain-containing protein</fullName>
    </recommendedName>
</protein>
<dbReference type="InterPro" id="IPR050670">
    <property type="entry name" value="STAM"/>
</dbReference>
<evidence type="ECO:0000313" key="5">
    <source>
        <dbReference type="EMBL" id="KJA19488.1"/>
    </source>
</evidence>
<evidence type="ECO:0000313" key="6">
    <source>
        <dbReference type="Proteomes" id="UP000054270"/>
    </source>
</evidence>
<feature type="compositionally biased region" description="Low complexity" evidence="3">
    <location>
        <begin position="169"/>
        <end position="204"/>
    </location>
</feature>
<dbReference type="PANTHER" id="PTHR45929:SF3">
    <property type="entry name" value="JAK PATHWAY SIGNAL TRANSDUCTION ADAPTOR MOLECULE"/>
    <property type="match status" value="1"/>
</dbReference>
<feature type="domain" description="SH3" evidence="4">
    <location>
        <begin position="94"/>
        <end position="155"/>
    </location>
</feature>
<sequence length="262" mass="27789">MTNPVNSESAVAYVLAQTQENIKFLRSVHQISGDDASQILSKLSSTPALRSNPSNNETSTFSMPLPGLDKLSISSNPSPKPSSLARPPPPIPSSILFKVRAIWGYNEDGNERQDLQFYKGDIIDIVDNSNAEWWKGRVRGKEGLFPSSYVEGLPETSAMIPSGGPPSGPGNMYSPSYQYPQQAQQNGYYGPPQGNQYPAYNSGPQGPPPPQAAPVVVVNTEEPKKHGFLQGKLGNTLAQSAVGGVGFGAGSAIGGGIINSIF</sequence>
<dbReference type="AlphaFoldDB" id="A0A0D2M856"/>
<dbReference type="Gene3D" id="2.30.30.40">
    <property type="entry name" value="SH3 Domains"/>
    <property type="match status" value="1"/>
</dbReference>
<dbReference type="OrthoDB" id="5983572at2759"/>
<proteinExistence type="predicted"/>
<dbReference type="FunFam" id="2.30.30.40:FF:000072">
    <property type="entry name" value="Unconventional Myosin IB"/>
    <property type="match status" value="1"/>
</dbReference>
<evidence type="ECO:0000256" key="2">
    <source>
        <dbReference type="PROSITE-ProRule" id="PRU00192"/>
    </source>
</evidence>